<dbReference type="Pfam" id="PF14686">
    <property type="entry name" value="fn3_3"/>
    <property type="match status" value="1"/>
</dbReference>
<gene>
    <name evidence="16" type="ORF">PG993_014568</name>
</gene>
<dbReference type="SUPFAM" id="SSF49452">
    <property type="entry name" value="Starch-binding domain-like"/>
    <property type="match status" value="1"/>
</dbReference>
<sequence>MLLLALFYSLLVWPAAVLAGFGWSDDGANYVIDSGADLVIKVSKCCGDIVSMQFKGVEYQGYGGKNTQVEIGLGPSEVTIEQMNPVIKVSVTHGTLKHYLVFRYKNNNVYIFTNKKDASITVSRYIVRFPANIFPHSPDDADYYDDGSEWIEASDVMKDSRGFTESKHYAGNTYGRTIDYDYVGKSNGNAGMWMVRSNHEKASGGPGPTVLAFTNGEPPSPNLFARRADWGWFDNLGIEGWVPQSGRGHVTGIGLANMKEGHAYVVGLSNPDAQYWATAGSNGAWSITGVLPGTYTLTVYKSELEVHTSSVTVEAGKGAAVHTITCADPADIPALWRIGEWDGTPKGFLNFADTPMKPTYMHPADSRLAPWDASNYIVGTSTASIFPGYMWVDVNNDHVVYFRLTAEQIASGHQLRIGITEAYIGGRPSVRVNGWTSRVPPATGQGGTRSLTVGTYRGNNAMLTYDVPASAWVQNPSEWQVLTISIVSGSRGSGFLSAGVSFDCLDLV</sequence>
<dbReference type="InterPro" id="IPR008979">
    <property type="entry name" value="Galactose-bd-like_sf"/>
</dbReference>
<accession>A0ABR1RN26</accession>
<evidence type="ECO:0000256" key="11">
    <source>
        <dbReference type="ARBA" id="ARBA00023326"/>
    </source>
</evidence>
<evidence type="ECO:0000256" key="10">
    <source>
        <dbReference type="ARBA" id="ARBA00023316"/>
    </source>
</evidence>
<comment type="subcellular location">
    <subcellularLocation>
        <location evidence="2">Secreted</location>
    </subcellularLocation>
</comment>
<evidence type="ECO:0000259" key="14">
    <source>
        <dbReference type="Pfam" id="PF14683"/>
    </source>
</evidence>
<reference evidence="16 17" key="1">
    <citation type="submission" date="2023-01" db="EMBL/GenBank/DDBJ databases">
        <title>Analysis of 21 Apiospora genomes using comparative genomics revels a genus with tremendous synthesis potential of carbohydrate active enzymes and secondary metabolites.</title>
        <authorList>
            <person name="Sorensen T."/>
        </authorList>
    </citation>
    <scope>NUCLEOTIDE SEQUENCE [LARGE SCALE GENOMIC DNA]</scope>
    <source>
        <strain evidence="16 17">CBS 33761</strain>
    </source>
</reference>
<dbReference type="EC" id="4.2.2.23" evidence="4"/>
<feature type="domain" description="Rhamnogalacturonan lyase" evidence="15">
    <location>
        <begin position="247"/>
        <end position="319"/>
    </location>
</feature>
<keyword evidence="5" id="KW-0964">Secreted</keyword>
<dbReference type="EMBL" id="JAQQWK010000014">
    <property type="protein sequence ID" value="KAK8016379.1"/>
    <property type="molecule type" value="Genomic_DNA"/>
</dbReference>
<dbReference type="PANTHER" id="PTHR36574">
    <property type="entry name" value="RHAMNOGALACTURONATE LYASE-RELATED"/>
    <property type="match status" value="1"/>
</dbReference>
<dbReference type="CDD" id="cd10316">
    <property type="entry name" value="RGL4_M"/>
    <property type="match status" value="1"/>
</dbReference>
<keyword evidence="11" id="KW-0624">Polysaccharide degradation</keyword>
<dbReference type="CDD" id="cd10317">
    <property type="entry name" value="RGL4_C"/>
    <property type="match status" value="1"/>
</dbReference>
<name>A0ABR1RN26_9PEZI</name>
<keyword evidence="8" id="KW-0456">Lyase</keyword>
<comment type="caution">
    <text evidence="16">The sequence shown here is derived from an EMBL/GenBank/DDBJ whole genome shotgun (WGS) entry which is preliminary data.</text>
</comment>
<dbReference type="InterPro" id="IPR015364">
    <property type="entry name" value="RhgB_N"/>
</dbReference>
<dbReference type="InterPro" id="IPR014718">
    <property type="entry name" value="GH-type_carb-bd"/>
</dbReference>
<dbReference type="InterPro" id="IPR011013">
    <property type="entry name" value="Gal_mutarotase_sf_dom"/>
</dbReference>
<organism evidence="16 17">
    <name type="scientific">Apiospora rasikravindrae</name>
    <dbReference type="NCBI Taxonomy" id="990691"/>
    <lineage>
        <taxon>Eukaryota</taxon>
        <taxon>Fungi</taxon>
        <taxon>Dikarya</taxon>
        <taxon>Ascomycota</taxon>
        <taxon>Pezizomycotina</taxon>
        <taxon>Sordariomycetes</taxon>
        <taxon>Xylariomycetidae</taxon>
        <taxon>Amphisphaeriales</taxon>
        <taxon>Apiosporaceae</taxon>
        <taxon>Apiospora</taxon>
    </lineage>
</organism>
<keyword evidence="9" id="KW-0119">Carbohydrate metabolism</keyword>
<keyword evidence="6 12" id="KW-0732">Signal</keyword>
<feature type="domain" description="Rhamnogalacturonase B N-terminal" evidence="13">
    <location>
        <begin position="21"/>
        <end position="206"/>
    </location>
</feature>
<evidence type="ECO:0000256" key="9">
    <source>
        <dbReference type="ARBA" id="ARBA00023277"/>
    </source>
</evidence>
<dbReference type="Gene3D" id="2.60.40.1120">
    <property type="entry name" value="Carboxypeptidase-like, regulatory domain"/>
    <property type="match status" value="1"/>
</dbReference>
<evidence type="ECO:0000256" key="5">
    <source>
        <dbReference type="ARBA" id="ARBA00022525"/>
    </source>
</evidence>
<dbReference type="PANTHER" id="PTHR36574:SF1">
    <property type="entry name" value="RHAMNOGALACTURONATE LYASE-RELATED"/>
    <property type="match status" value="1"/>
</dbReference>
<evidence type="ECO:0000256" key="8">
    <source>
        <dbReference type="ARBA" id="ARBA00023239"/>
    </source>
</evidence>
<evidence type="ECO:0000256" key="3">
    <source>
        <dbReference type="ARBA" id="ARBA00010418"/>
    </source>
</evidence>
<proteinExistence type="inferred from homology"/>
<evidence type="ECO:0000256" key="12">
    <source>
        <dbReference type="SAM" id="SignalP"/>
    </source>
</evidence>
<dbReference type="InterPro" id="IPR013784">
    <property type="entry name" value="Carb-bd-like_fold"/>
</dbReference>
<evidence type="ECO:0000256" key="7">
    <source>
        <dbReference type="ARBA" id="ARBA00023157"/>
    </source>
</evidence>
<evidence type="ECO:0000259" key="13">
    <source>
        <dbReference type="Pfam" id="PF09284"/>
    </source>
</evidence>
<evidence type="ECO:0000313" key="16">
    <source>
        <dbReference type="EMBL" id="KAK8016379.1"/>
    </source>
</evidence>
<feature type="chain" id="PRO_5045122402" description="rhamnogalacturonan endolyase" evidence="12">
    <location>
        <begin position="20"/>
        <end position="508"/>
    </location>
</feature>
<dbReference type="Gene3D" id="2.60.120.260">
    <property type="entry name" value="Galactose-binding domain-like"/>
    <property type="match status" value="1"/>
</dbReference>
<dbReference type="Pfam" id="PF09284">
    <property type="entry name" value="RhgB_N"/>
    <property type="match status" value="1"/>
</dbReference>
<evidence type="ECO:0000256" key="2">
    <source>
        <dbReference type="ARBA" id="ARBA00004613"/>
    </source>
</evidence>
<evidence type="ECO:0000313" key="17">
    <source>
        <dbReference type="Proteomes" id="UP001444661"/>
    </source>
</evidence>
<dbReference type="Proteomes" id="UP001444661">
    <property type="component" value="Unassembled WGS sequence"/>
</dbReference>
<dbReference type="Gene3D" id="2.70.98.10">
    <property type="match status" value="1"/>
</dbReference>
<dbReference type="InterPro" id="IPR029413">
    <property type="entry name" value="RG-lyase_II"/>
</dbReference>
<evidence type="ECO:0000259" key="15">
    <source>
        <dbReference type="Pfam" id="PF14686"/>
    </source>
</evidence>
<dbReference type="InterPro" id="IPR029411">
    <property type="entry name" value="RG-lyase_III"/>
</dbReference>
<evidence type="ECO:0000256" key="4">
    <source>
        <dbReference type="ARBA" id="ARBA00012437"/>
    </source>
</evidence>
<dbReference type="SUPFAM" id="SSF49785">
    <property type="entry name" value="Galactose-binding domain-like"/>
    <property type="match status" value="1"/>
</dbReference>
<evidence type="ECO:0000256" key="1">
    <source>
        <dbReference type="ARBA" id="ARBA00001324"/>
    </source>
</evidence>
<keyword evidence="7" id="KW-1015">Disulfide bond</keyword>
<dbReference type="SUPFAM" id="SSF74650">
    <property type="entry name" value="Galactose mutarotase-like"/>
    <property type="match status" value="1"/>
</dbReference>
<feature type="domain" description="Rhamnogalacturonan lyase" evidence="14">
    <location>
        <begin position="335"/>
        <end position="507"/>
    </location>
</feature>
<feature type="signal peptide" evidence="12">
    <location>
        <begin position="1"/>
        <end position="19"/>
    </location>
</feature>
<comment type="catalytic activity">
    <reaction evidence="1">
        <text>Endotype eliminative cleavage of L-alpha-rhamnopyranosyl-(1-&gt;4)-alpha-D-galactopyranosyluronic acid bonds of rhamnogalacturonan I domains in ramified hairy regions of pectin leaving L-rhamnopyranose at the reducing end and 4-deoxy-4,5-unsaturated D-galactopyranosyluronic acid at the non-reducing end.</text>
        <dbReference type="EC" id="4.2.2.23"/>
    </reaction>
</comment>
<protein>
    <recommendedName>
        <fullName evidence="4">rhamnogalacturonan endolyase</fullName>
        <ecNumber evidence="4">4.2.2.23</ecNumber>
    </recommendedName>
</protein>
<dbReference type="Pfam" id="PF14683">
    <property type="entry name" value="CBM-like"/>
    <property type="match status" value="1"/>
</dbReference>
<keyword evidence="10" id="KW-0961">Cell wall biogenesis/degradation</keyword>
<comment type="similarity">
    <text evidence="3">Belongs to the polysaccharide lyase 4 family.</text>
</comment>
<evidence type="ECO:0000256" key="6">
    <source>
        <dbReference type="ARBA" id="ARBA00022729"/>
    </source>
</evidence>
<dbReference type="InterPro" id="IPR016590">
    <property type="entry name" value="Rhamnogalacturonase_B"/>
</dbReference>
<keyword evidence="17" id="KW-1185">Reference proteome</keyword>